<proteinExistence type="inferred from homology"/>
<name>A0A177E7X6_9BACT</name>
<evidence type="ECO:0000256" key="9">
    <source>
        <dbReference type="ARBA" id="ARBA00030998"/>
    </source>
</evidence>
<dbReference type="EC" id="2.7.7.6" evidence="2 11"/>
<dbReference type="Gene3D" id="3.90.940.10">
    <property type="match status" value="1"/>
</dbReference>
<dbReference type="GO" id="GO:0003899">
    <property type="term" value="F:DNA-directed RNA polymerase activity"/>
    <property type="evidence" value="ECO:0007669"/>
    <property type="project" value="UniProtKB-UniRule"/>
</dbReference>
<sequence>MARVTVEDCLRQEPRRFRLIHLAIRRVKQLRKGAKPLIECDNKEIVCALREIAAGKVTWENIDQLEKETEELSLGDFLDLAKLAEEKTKS</sequence>
<evidence type="ECO:0000256" key="5">
    <source>
        <dbReference type="ARBA" id="ARBA00022679"/>
    </source>
</evidence>
<evidence type="ECO:0000256" key="4">
    <source>
        <dbReference type="ARBA" id="ARBA00022478"/>
    </source>
</evidence>
<dbReference type="RefSeq" id="WP_068541655.1">
    <property type="nucleotide sequence ID" value="NZ_LSFI01000017.1"/>
</dbReference>
<dbReference type="OrthoDB" id="9796300at2"/>
<dbReference type="GO" id="GO:0000428">
    <property type="term" value="C:DNA-directed RNA polymerase complex"/>
    <property type="evidence" value="ECO:0007669"/>
    <property type="project" value="UniProtKB-KW"/>
</dbReference>
<comment type="function">
    <text evidence="11">Promotes RNA polymerase assembly. Latches the N- and C-terminal regions of the beta' subunit thereby facilitating its interaction with the beta and alpha subunits.</text>
</comment>
<keyword evidence="6 11" id="KW-0548">Nucleotidyltransferase</keyword>
<dbReference type="AlphaFoldDB" id="A0A177E7X6"/>
<dbReference type="Pfam" id="PF01192">
    <property type="entry name" value="RNA_pol_Rpb6"/>
    <property type="match status" value="1"/>
</dbReference>
<dbReference type="InterPro" id="IPR003716">
    <property type="entry name" value="DNA-dir_RNA_pol_omega"/>
</dbReference>
<reference evidence="12 13" key="1">
    <citation type="submission" date="2016-02" db="EMBL/GenBank/DDBJ databases">
        <title>Draft genome sequence of Thermodesulfatator sp. S606.</title>
        <authorList>
            <person name="Lai Q."/>
            <person name="Cao J."/>
            <person name="Dupont S."/>
            <person name="Shao Z."/>
            <person name="Jebbar M."/>
            <person name="Alain K."/>
        </authorList>
    </citation>
    <scope>NUCLEOTIDE SEQUENCE [LARGE SCALE GENOMIC DNA]</scope>
    <source>
        <strain evidence="12 13">S606</strain>
    </source>
</reference>
<dbReference type="SUPFAM" id="SSF63562">
    <property type="entry name" value="RPB6/omega subunit-like"/>
    <property type="match status" value="1"/>
</dbReference>
<keyword evidence="5 11" id="KW-0808">Transferase</keyword>
<evidence type="ECO:0000256" key="8">
    <source>
        <dbReference type="ARBA" id="ARBA00029924"/>
    </source>
</evidence>
<dbReference type="NCBIfam" id="TIGR00690">
    <property type="entry name" value="rpoZ"/>
    <property type="match status" value="1"/>
</dbReference>
<keyword evidence="4 11" id="KW-0240">DNA-directed RNA polymerase</keyword>
<protein>
    <recommendedName>
        <fullName evidence="3 11">DNA-directed RNA polymerase subunit omega</fullName>
        <shortName evidence="11">RNAP omega subunit</shortName>
        <ecNumber evidence="2 11">2.7.7.6</ecNumber>
    </recommendedName>
    <alternativeName>
        <fullName evidence="9 11">RNA polymerase omega subunit</fullName>
    </alternativeName>
    <alternativeName>
        <fullName evidence="8 11">Transcriptase subunit omega</fullName>
    </alternativeName>
</protein>
<gene>
    <name evidence="11" type="primary">rpoZ</name>
    <name evidence="12" type="ORF">TH606_04455</name>
</gene>
<evidence type="ECO:0000313" key="12">
    <source>
        <dbReference type="EMBL" id="OAG27888.1"/>
    </source>
</evidence>
<keyword evidence="13" id="KW-1185">Reference proteome</keyword>
<dbReference type="Proteomes" id="UP000076964">
    <property type="component" value="Unassembled WGS sequence"/>
</dbReference>
<dbReference type="InterPro" id="IPR036161">
    <property type="entry name" value="RPB6/omega-like_sf"/>
</dbReference>
<keyword evidence="7 11" id="KW-0804">Transcription</keyword>
<comment type="subunit">
    <text evidence="11">The RNAP catalytic core consists of 2 alpha, 1 beta, 1 beta' and 1 omega subunit. When a sigma factor is associated with the core the holoenzyme is formed, which can initiate transcription.</text>
</comment>
<comment type="catalytic activity">
    <reaction evidence="10 11">
        <text>RNA(n) + a ribonucleoside 5'-triphosphate = RNA(n+1) + diphosphate</text>
        <dbReference type="Rhea" id="RHEA:21248"/>
        <dbReference type="Rhea" id="RHEA-COMP:14527"/>
        <dbReference type="Rhea" id="RHEA-COMP:17342"/>
        <dbReference type="ChEBI" id="CHEBI:33019"/>
        <dbReference type="ChEBI" id="CHEBI:61557"/>
        <dbReference type="ChEBI" id="CHEBI:140395"/>
        <dbReference type="EC" id="2.7.7.6"/>
    </reaction>
</comment>
<dbReference type="PANTHER" id="PTHR34476">
    <property type="entry name" value="DNA-DIRECTED RNA POLYMERASE SUBUNIT OMEGA"/>
    <property type="match status" value="1"/>
</dbReference>
<dbReference type="PANTHER" id="PTHR34476:SF1">
    <property type="entry name" value="DNA-DIRECTED RNA POLYMERASE SUBUNIT OMEGA"/>
    <property type="match status" value="1"/>
</dbReference>
<evidence type="ECO:0000256" key="11">
    <source>
        <dbReference type="HAMAP-Rule" id="MF_00366"/>
    </source>
</evidence>
<dbReference type="GO" id="GO:0003677">
    <property type="term" value="F:DNA binding"/>
    <property type="evidence" value="ECO:0007669"/>
    <property type="project" value="UniProtKB-UniRule"/>
</dbReference>
<evidence type="ECO:0000256" key="10">
    <source>
        <dbReference type="ARBA" id="ARBA00048552"/>
    </source>
</evidence>
<evidence type="ECO:0000256" key="3">
    <source>
        <dbReference type="ARBA" id="ARBA00013725"/>
    </source>
</evidence>
<accession>A0A177E7X6</accession>
<dbReference type="InterPro" id="IPR006110">
    <property type="entry name" value="Pol_omega/Rpo6/RPB6"/>
</dbReference>
<comment type="similarity">
    <text evidence="1 11">Belongs to the RNA polymerase subunit omega family.</text>
</comment>
<dbReference type="HAMAP" id="MF_00366">
    <property type="entry name" value="RNApol_bact_RpoZ"/>
    <property type="match status" value="1"/>
</dbReference>
<dbReference type="SMART" id="SM01409">
    <property type="entry name" value="RNA_pol_Rpb6"/>
    <property type="match status" value="1"/>
</dbReference>
<dbReference type="STRING" id="1795632.TH606_04455"/>
<comment type="caution">
    <text evidence="12">The sequence shown here is derived from an EMBL/GenBank/DDBJ whole genome shotgun (WGS) entry which is preliminary data.</text>
</comment>
<evidence type="ECO:0000256" key="6">
    <source>
        <dbReference type="ARBA" id="ARBA00022695"/>
    </source>
</evidence>
<evidence type="ECO:0000256" key="2">
    <source>
        <dbReference type="ARBA" id="ARBA00012418"/>
    </source>
</evidence>
<evidence type="ECO:0000256" key="7">
    <source>
        <dbReference type="ARBA" id="ARBA00023163"/>
    </source>
</evidence>
<dbReference type="EMBL" id="LSFI01000017">
    <property type="protein sequence ID" value="OAG27888.1"/>
    <property type="molecule type" value="Genomic_DNA"/>
</dbReference>
<dbReference type="GO" id="GO:0006351">
    <property type="term" value="P:DNA-templated transcription"/>
    <property type="evidence" value="ECO:0007669"/>
    <property type="project" value="UniProtKB-UniRule"/>
</dbReference>
<organism evidence="12 13">
    <name type="scientific">Thermodesulfatator autotrophicus</name>
    <dbReference type="NCBI Taxonomy" id="1795632"/>
    <lineage>
        <taxon>Bacteria</taxon>
        <taxon>Pseudomonadati</taxon>
        <taxon>Thermodesulfobacteriota</taxon>
        <taxon>Thermodesulfobacteria</taxon>
        <taxon>Thermodesulfobacteriales</taxon>
        <taxon>Thermodesulfatatoraceae</taxon>
        <taxon>Thermodesulfatator</taxon>
    </lineage>
</organism>
<evidence type="ECO:0000256" key="1">
    <source>
        <dbReference type="ARBA" id="ARBA00006711"/>
    </source>
</evidence>
<evidence type="ECO:0000313" key="13">
    <source>
        <dbReference type="Proteomes" id="UP000076964"/>
    </source>
</evidence>